<name>A0ABP8HQI8_9BURK</name>
<keyword evidence="4 7" id="KW-0812">Transmembrane</keyword>
<feature type="transmembrane region" description="Helical" evidence="7">
    <location>
        <begin position="359"/>
        <end position="381"/>
    </location>
</feature>
<dbReference type="InterPro" id="IPR006726">
    <property type="entry name" value="PHBA_efflux_AaeB/fusaric-R"/>
</dbReference>
<dbReference type="PANTHER" id="PTHR30509">
    <property type="entry name" value="P-HYDROXYBENZOIC ACID EFFLUX PUMP SUBUNIT-RELATED"/>
    <property type="match status" value="1"/>
</dbReference>
<feature type="transmembrane region" description="Helical" evidence="7">
    <location>
        <begin position="440"/>
        <end position="458"/>
    </location>
</feature>
<protein>
    <submittedName>
        <fullName evidence="8">FUSC family protein</fullName>
    </submittedName>
</protein>
<feature type="transmembrane region" description="Helical" evidence="7">
    <location>
        <begin position="20"/>
        <end position="45"/>
    </location>
</feature>
<keyword evidence="2" id="KW-0813">Transport</keyword>
<dbReference type="Pfam" id="PF04632">
    <property type="entry name" value="FUSC"/>
    <property type="match status" value="1"/>
</dbReference>
<evidence type="ECO:0000256" key="5">
    <source>
        <dbReference type="ARBA" id="ARBA00022989"/>
    </source>
</evidence>
<evidence type="ECO:0000256" key="2">
    <source>
        <dbReference type="ARBA" id="ARBA00022448"/>
    </source>
</evidence>
<dbReference type="PANTHER" id="PTHR30509:SF9">
    <property type="entry name" value="MULTIDRUG RESISTANCE PROTEIN MDTO"/>
    <property type="match status" value="1"/>
</dbReference>
<proteinExistence type="predicted"/>
<feature type="transmembrane region" description="Helical" evidence="7">
    <location>
        <begin position="57"/>
        <end position="75"/>
    </location>
</feature>
<keyword evidence="5 7" id="KW-1133">Transmembrane helix</keyword>
<evidence type="ECO:0000256" key="6">
    <source>
        <dbReference type="ARBA" id="ARBA00023136"/>
    </source>
</evidence>
<reference evidence="9" key="1">
    <citation type="journal article" date="2019" name="Int. J. Syst. Evol. Microbiol.">
        <title>The Global Catalogue of Microorganisms (GCM) 10K type strain sequencing project: providing services to taxonomists for standard genome sequencing and annotation.</title>
        <authorList>
            <consortium name="The Broad Institute Genomics Platform"/>
            <consortium name="The Broad Institute Genome Sequencing Center for Infectious Disease"/>
            <person name="Wu L."/>
            <person name="Ma J."/>
        </authorList>
    </citation>
    <scope>NUCLEOTIDE SEQUENCE [LARGE SCALE GENOMIC DNA]</scope>
    <source>
        <strain evidence="9">JCM 17666</strain>
    </source>
</reference>
<keyword evidence="6 7" id="KW-0472">Membrane</keyword>
<feature type="transmembrane region" description="Helical" evidence="7">
    <location>
        <begin position="387"/>
        <end position="403"/>
    </location>
</feature>
<feature type="transmembrane region" description="Helical" evidence="7">
    <location>
        <begin position="495"/>
        <end position="515"/>
    </location>
</feature>
<feature type="transmembrane region" description="Helical" evidence="7">
    <location>
        <begin position="463"/>
        <end position="480"/>
    </location>
</feature>
<feature type="transmembrane region" description="Helical" evidence="7">
    <location>
        <begin position="81"/>
        <end position="102"/>
    </location>
</feature>
<gene>
    <name evidence="8" type="ORF">GCM10023144_45100</name>
</gene>
<feature type="transmembrane region" description="Helical" evidence="7">
    <location>
        <begin position="143"/>
        <end position="166"/>
    </location>
</feature>
<dbReference type="Proteomes" id="UP001501671">
    <property type="component" value="Unassembled WGS sequence"/>
</dbReference>
<feature type="transmembrane region" description="Helical" evidence="7">
    <location>
        <begin position="415"/>
        <end position="434"/>
    </location>
</feature>
<sequence length="682" mass="72468">MKPITAEEALFSAKTFAGAMLALYISYGIGLPRPFWAMMTAYVVVTQPWAGAIRSKAAYRLAGTALGSTATVYMVPRLASYPVLMTGAIALWVGACLFVALLDRTPRSYVFMLAGYTAALIGFPSVSTPDAIFDTALARVEEIGLGIVCASLVHSIVLPRGVAPVVMGRLDAVMRDARIWLSDILQGTGNAPRRDRERRQLANDITQLRLLSTHIPYDVGNIRWTAEAVRAMQDRIAALTPLASAVEDRLRALDAAGEPVPAPMRGALAAVRAWLETGRRAEPDEALALRTAVVQSTPAVGADSPWRDLLLASLGTRLRELVDAYRDCLLLRRQIEAGLHGAPQRPMRRRPGPALHRDYGVALLSAVAAAVAICLCCAFWILTAWTNGSAAAMMAAVFCSFFATMDNPVPAIRTFLVYTVASIPISAVYLLAILPAVHSFEMLALTIFPVAFVLGALASRPALAIKAMATLFGVLTALSLQDTHTSDLVSFIDGMLGQLGGIATAALVTALLRTISAERAAQRIQAANWRELTELAGAARPPADGQGHTARMLDRIGLLQQRLALTRQGQAPIADDALQDLRVGTDIVALQHARGRLPQAGEAIQAALRELAQWYRARQAGRAPAAASCLARIDGALAHVTALEGPARAARDQAIVALIGIRRGLFPEAGAPAAVAAGAPQP</sequence>
<dbReference type="EMBL" id="BAABFO010000035">
    <property type="protein sequence ID" value="GAA4342771.1"/>
    <property type="molecule type" value="Genomic_DNA"/>
</dbReference>
<evidence type="ECO:0000256" key="7">
    <source>
        <dbReference type="SAM" id="Phobius"/>
    </source>
</evidence>
<feature type="transmembrane region" description="Helical" evidence="7">
    <location>
        <begin position="109"/>
        <end position="127"/>
    </location>
</feature>
<comment type="subcellular location">
    <subcellularLocation>
        <location evidence="1">Cell membrane</location>
        <topology evidence="1">Multi-pass membrane protein</topology>
    </subcellularLocation>
</comment>
<evidence type="ECO:0000256" key="4">
    <source>
        <dbReference type="ARBA" id="ARBA00022692"/>
    </source>
</evidence>
<keyword evidence="9" id="KW-1185">Reference proteome</keyword>
<evidence type="ECO:0000313" key="9">
    <source>
        <dbReference type="Proteomes" id="UP001501671"/>
    </source>
</evidence>
<evidence type="ECO:0000256" key="1">
    <source>
        <dbReference type="ARBA" id="ARBA00004651"/>
    </source>
</evidence>
<keyword evidence="3" id="KW-1003">Cell membrane</keyword>
<evidence type="ECO:0000256" key="3">
    <source>
        <dbReference type="ARBA" id="ARBA00022475"/>
    </source>
</evidence>
<evidence type="ECO:0000313" key="8">
    <source>
        <dbReference type="EMBL" id="GAA4342771.1"/>
    </source>
</evidence>
<comment type="caution">
    <text evidence="8">The sequence shown here is derived from an EMBL/GenBank/DDBJ whole genome shotgun (WGS) entry which is preliminary data.</text>
</comment>
<accession>A0ABP8HQI8</accession>
<dbReference type="RefSeq" id="WP_345252196.1">
    <property type="nucleotide sequence ID" value="NZ_BAABFO010000035.1"/>
</dbReference>
<organism evidence="8 9">
    <name type="scientific">Pigmentiphaga soli</name>
    <dbReference type="NCBI Taxonomy" id="1007095"/>
    <lineage>
        <taxon>Bacteria</taxon>
        <taxon>Pseudomonadati</taxon>
        <taxon>Pseudomonadota</taxon>
        <taxon>Betaproteobacteria</taxon>
        <taxon>Burkholderiales</taxon>
        <taxon>Alcaligenaceae</taxon>
        <taxon>Pigmentiphaga</taxon>
    </lineage>
</organism>